<dbReference type="Gene3D" id="1.25.10.10">
    <property type="entry name" value="Leucine-rich Repeat Variant"/>
    <property type="match status" value="2"/>
</dbReference>
<accession>A0ABQ8U6N1</accession>
<reference evidence="2" key="1">
    <citation type="journal article" date="2022" name="bioRxiv">
        <title>Genomics of Preaxostyla Flagellates Illuminates Evolutionary Transitions and the Path Towards Mitochondrial Loss.</title>
        <authorList>
            <person name="Novak L.V.F."/>
            <person name="Treitli S.C."/>
            <person name="Pyrih J."/>
            <person name="Halakuc P."/>
            <person name="Pipaliya S.V."/>
            <person name="Vacek V."/>
            <person name="Brzon O."/>
            <person name="Soukal P."/>
            <person name="Eme L."/>
            <person name="Dacks J.B."/>
            <person name="Karnkowska A."/>
            <person name="Elias M."/>
            <person name="Hampl V."/>
        </authorList>
    </citation>
    <scope>NUCLEOTIDE SEQUENCE</scope>
    <source>
        <strain evidence="2">RCP-MX</strain>
    </source>
</reference>
<name>A0ABQ8U6N1_9EUKA</name>
<dbReference type="SMART" id="SM00185">
    <property type="entry name" value="ARM"/>
    <property type="match status" value="5"/>
</dbReference>
<dbReference type="PANTHER" id="PTHR46241:SF1">
    <property type="entry name" value="OUTER DYNEIN ARM-DOCKING COMPLEX SUBUNIT 2"/>
    <property type="match status" value="1"/>
</dbReference>
<feature type="region of interest" description="Disordered" evidence="1">
    <location>
        <begin position="1"/>
        <end position="41"/>
    </location>
</feature>
<dbReference type="InterPro" id="IPR016024">
    <property type="entry name" value="ARM-type_fold"/>
</dbReference>
<evidence type="ECO:0000313" key="2">
    <source>
        <dbReference type="EMBL" id="KAJ4454979.1"/>
    </source>
</evidence>
<dbReference type="PANTHER" id="PTHR46241">
    <property type="entry name" value="ARMADILLO REPEAT-CONTAINING PROTEIN 4 ARMC4"/>
    <property type="match status" value="1"/>
</dbReference>
<evidence type="ECO:0000256" key="1">
    <source>
        <dbReference type="SAM" id="MobiDB-lite"/>
    </source>
</evidence>
<proteinExistence type="predicted"/>
<keyword evidence="3" id="KW-1185">Reference proteome</keyword>
<protein>
    <submittedName>
        <fullName evidence="2">Uncharacterized protein</fullName>
    </submittedName>
</protein>
<dbReference type="InterPro" id="IPR011989">
    <property type="entry name" value="ARM-like"/>
</dbReference>
<evidence type="ECO:0000313" key="3">
    <source>
        <dbReference type="Proteomes" id="UP001141327"/>
    </source>
</evidence>
<organism evidence="2 3">
    <name type="scientific">Paratrimastix pyriformis</name>
    <dbReference type="NCBI Taxonomy" id="342808"/>
    <lineage>
        <taxon>Eukaryota</taxon>
        <taxon>Metamonada</taxon>
        <taxon>Preaxostyla</taxon>
        <taxon>Paratrimastigidae</taxon>
        <taxon>Paratrimastix</taxon>
    </lineage>
</organism>
<dbReference type="EMBL" id="JAPMOS010000125">
    <property type="protein sequence ID" value="KAJ4454979.1"/>
    <property type="molecule type" value="Genomic_DNA"/>
</dbReference>
<dbReference type="Proteomes" id="UP001141327">
    <property type="component" value="Unassembled WGS sequence"/>
</dbReference>
<comment type="caution">
    <text evidence="2">The sequence shown here is derived from an EMBL/GenBank/DDBJ whole genome shotgun (WGS) entry which is preliminary data.</text>
</comment>
<dbReference type="SUPFAM" id="SSF48371">
    <property type="entry name" value="ARM repeat"/>
    <property type="match status" value="1"/>
</dbReference>
<gene>
    <name evidence="2" type="ORF">PAPYR_10154</name>
</gene>
<sequence>MTGALENLRTLESIQPDNGEQHPAANRGHPEPQRTASECPPPDYDEWHRRLLAEQWDLACQPHTLVGLTKSQAVANNSEALIEVLTVIALGCRNPNFGPKLRSALIQAGLAAPLTRLLIENGPSATSRVRVVGHILDTIVAVCNQDPENQEAFGYAGIVAPLTALLETFPDTTALPPDLVDPVLVAICNLSDDSDNRAAFGEPVVVDSLARLAASAADPSRATDPAVARALLTAINQLAIDPHNRASFGRTAMISHLTRLLVNNQALATHPLVAEAFFATIGNLVARNPQNQAAFRQAGIIPALADLMVAGRPGLATSSLLLGAIVRLARACPENGAAFLQTRLVDRLRAAPQPGQPILQPFELEQLFRAQ</sequence>
<dbReference type="InterPro" id="IPR000225">
    <property type="entry name" value="Armadillo"/>
</dbReference>